<dbReference type="OrthoDB" id="6420373at2759"/>
<protein>
    <submittedName>
        <fullName evidence="2">Histone-lysine N-methyltransferase SETMAR</fullName>
    </submittedName>
</protein>
<keyword evidence="3" id="KW-1185">Reference proteome</keyword>
<name>A0A8X6KSR2_TRICU</name>
<feature type="compositionally biased region" description="Polar residues" evidence="1">
    <location>
        <begin position="110"/>
        <end position="121"/>
    </location>
</feature>
<gene>
    <name evidence="2" type="primary">SETMAR_1</name>
    <name evidence="2" type="ORF">TNCT_471271</name>
</gene>
<feature type="region of interest" description="Disordered" evidence="1">
    <location>
        <begin position="96"/>
        <end position="121"/>
    </location>
</feature>
<dbReference type="PANTHER" id="PTHR46060:SF1">
    <property type="entry name" value="MARINER MOS1 TRANSPOSASE-LIKE PROTEIN"/>
    <property type="match status" value="1"/>
</dbReference>
<accession>A0A8X6KSR2</accession>
<dbReference type="InterPro" id="IPR052709">
    <property type="entry name" value="Transposase-MT_Hybrid"/>
</dbReference>
<organism evidence="2 3">
    <name type="scientific">Trichonephila clavata</name>
    <name type="common">Joro spider</name>
    <name type="synonym">Nephila clavata</name>
    <dbReference type="NCBI Taxonomy" id="2740835"/>
    <lineage>
        <taxon>Eukaryota</taxon>
        <taxon>Metazoa</taxon>
        <taxon>Ecdysozoa</taxon>
        <taxon>Arthropoda</taxon>
        <taxon>Chelicerata</taxon>
        <taxon>Arachnida</taxon>
        <taxon>Araneae</taxon>
        <taxon>Araneomorphae</taxon>
        <taxon>Entelegynae</taxon>
        <taxon>Araneoidea</taxon>
        <taxon>Nephilidae</taxon>
        <taxon>Trichonephila</taxon>
    </lineage>
</organism>
<proteinExistence type="predicted"/>
<reference evidence="2" key="1">
    <citation type="submission" date="2020-07" db="EMBL/GenBank/DDBJ databases">
        <title>Multicomponent nature underlies the extraordinary mechanical properties of spider dragline silk.</title>
        <authorList>
            <person name="Kono N."/>
            <person name="Nakamura H."/>
            <person name="Mori M."/>
            <person name="Yoshida Y."/>
            <person name="Ohtoshi R."/>
            <person name="Malay A.D."/>
            <person name="Moran D.A.P."/>
            <person name="Tomita M."/>
            <person name="Numata K."/>
            <person name="Arakawa K."/>
        </authorList>
    </citation>
    <scope>NUCLEOTIDE SEQUENCE</scope>
</reference>
<dbReference type="EMBL" id="BMAO01022693">
    <property type="protein sequence ID" value="GFQ83704.1"/>
    <property type="molecule type" value="Genomic_DNA"/>
</dbReference>
<sequence>MDEDRGWTLVKLEQASGIEKRTVHRILCNELHLHKITARWVPHALMVQRWLCYAICSDHFTRCLRNGNQFLSRIIIKDFWARTYGPEMKRQSVEWRHSGLSRRQKCPSESFLSQTDGPRHV</sequence>
<dbReference type="PANTHER" id="PTHR46060">
    <property type="entry name" value="MARINER MOS1 TRANSPOSASE-LIKE PROTEIN"/>
    <property type="match status" value="1"/>
</dbReference>
<evidence type="ECO:0000313" key="2">
    <source>
        <dbReference type="EMBL" id="GFQ83704.1"/>
    </source>
</evidence>
<dbReference type="AlphaFoldDB" id="A0A8X6KSR2"/>
<dbReference type="Proteomes" id="UP000887116">
    <property type="component" value="Unassembled WGS sequence"/>
</dbReference>
<evidence type="ECO:0000256" key="1">
    <source>
        <dbReference type="SAM" id="MobiDB-lite"/>
    </source>
</evidence>
<evidence type="ECO:0000313" key="3">
    <source>
        <dbReference type="Proteomes" id="UP000887116"/>
    </source>
</evidence>
<comment type="caution">
    <text evidence="2">The sequence shown here is derived from an EMBL/GenBank/DDBJ whole genome shotgun (WGS) entry which is preliminary data.</text>
</comment>